<dbReference type="GO" id="GO:0015948">
    <property type="term" value="P:methanogenesis"/>
    <property type="evidence" value="ECO:0007669"/>
    <property type="project" value="InterPro"/>
</dbReference>
<evidence type="ECO:0000256" key="4">
    <source>
        <dbReference type="SAM" id="Coils"/>
    </source>
</evidence>
<dbReference type="Pfam" id="PF06253">
    <property type="entry name" value="MTTB"/>
    <property type="match status" value="1"/>
</dbReference>
<evidence type="ECO:0000313" key="6">
    <source>
        <dbReference type="Proteomes" id="UP000427906"/>
    </source>
</evidence>
<protein>
    <submittedName>
        <fullName evidence="5">Trimethylamine methyltransferase</fullName>
    </submittedName>
</protein>
<dbReference type="Proteomes" id="UP000427906">
    <property type="component" value="Chromosome"/>
</dbReference>
<evidence type="ECO:0000313" key="5">
    <source>
        <dbReference type="EMBL" id="BBO72004.1"/>
    </source>
</evidence>
<comment type="similarity">
    <text evidence="1">Belongs to the trimethylamine methyltransferase family.</text>
</comment>
<reference evidence="5 6" key="1">
    <citation type="submission" date="2019-11" db="EMBL/GenBank/DDBJ databases">
        <title>Comparative genomics of hydrocarbon-degrading Desulfosarcina strains.</title>
        <authorList>
            <person name="Watanabe M."/>
            <person name="Kojima H."/>
            <person name="Fukui M."/>
        </authorList>
    </citation>
    <scope>NUCLEOTIDE SEQUENCE [LARGE SCALE GENOMIC DNA]</scope>
    <source>
        <strain evidence="5 6">PL12</strain>
    </source>
</reference>
<dbReference type="OrthoDB" id="9815793at2"/>
<evidence type="ECO:0000256" key="2">
    <source>
        <dbReference type="ARBA" id="ARBA00022603"/>
    </source>
</evidence>
<keyword evidence="3 5" id="KW-0808">Transferase</keyword>
<dbReference type="KEGG" id="dalk:DSCA_59340"/>
<dbReference type="GO" id="GO:0032259">
    <property type="term" value="P:methylation"/>
    <property type="evidence" value="ECO:0007669"/>
    <property type="project" value="UniProtKB-KW"/>
</dbReference>
<organism evidence="5 6">
    <name type="scientific">Desulfosarcina alkanivorans</name>
    <dbReference type="NCBI Taxonomy" id="571177"/>
    <lineage>
        <taxon>Bacteria</taxon>
        <taxon>Pseudomonadati</taxon>
        <taxon>Thermodesulfobacteriota</taxon>
        <taxon>Desulfobacteria</taxon>
        <taxon>Desulfobacterales</taxon>
        <taxon>Desulfosarcinaceae</taxon>
        <taxon>Desulfosarcina</taxon>
    </lineage>
</organism>
<dbReference type="GO" id="GO:0008168">
    <property type="term" value="F:methyltransferase activity"/>
    <property type="evidence" value="ECO:0007669"/>
    <property type="project" value="UniProtKB-KW"/>
</dbReference>
<dbReference type="InterPro" id="IPR038601">
    <property type="entry name" value="MttB-like_sf"/>
</dbReference>
<keyword evidence="6" id="KW-1185">Reference proteome</keyword>
<dbReference type="AlphaFoldDB" id="A0A5K7Z0I9"/>
<dbReference type="Gene3D" id="3.20.20.480">
    <property type="entry name" value="Trimethylamine methyltransferase-like"/>
    <property type="match status" value="1"/>
</dbReference>
<dbReference type="EMBL" id="AP021874">
    <property type="protein sequence ID" value="BBO72004.1"/>
    <property type="molecule type" value="Genomic_DNA"/>
</dbReference>
<feature type="coiled-coil region" evidence="4">
    <location>
        <begin position="461"/>
        <end position="489"/>
    </location>
</feature>
<evidence type="ECO:0000256" key="1">
    <source>
        <dbReference type="ARBA" id="ARBA00007137"/>
    </source>
</evidence>
<proteinExistence type="inferred from homology"/>
<keyword evidence="4" id="KW-0175">Coiled coil</keyword>
<sequence>MLQSGQTQSSSIRMRIFSDDQIWEIKQAAFDIVEKVGFVCFHKEAQKMLADAGAWVKADRIRLPRHIAEACLATTPKGWTIYDRDGRRAMEVEGRKSHYGTSTASPYTRDVYTGEIRATGLTDIANGARVADACENIDFVMPMGSSSDVPLNTADVNEFPTVAANTTKPMVFIGYTPLGCAYVYEMAAVVAGGMDALKEKPFVIAYPEGIAPLFYPDDTIERIFVSADRFMPQLPGSTIQAGATGPVTLAGVTAQMTAEAIIHIVIAQLRNPGCPVAMSANAAVLNMTTALNTMGAPELSLGQCAQAEVAQSFNLPTWGLAGATDSKGLDAQAGLEAAFSILSQGMGGLNLIHDVGYMAAGMICSLEQLVMGNEIIGMAKRFVSGITVNRETLARDVIEAVGPRGHFLQQRHTMNHFKDELWRPGLLDQTAIETWTQAGRQTMADRTRDATVSILESHTPKALSDKTMAELERLRREAERELLAQLEKA</sequence>
<evidence type="ECO:0000256" key="3">
    <source>
        <dbReference type="ARBA" id="ARBA00022679"/>
    </source>
</evidence>
<name>A0A5K7Z0I9_9BACT</name>
<gene>
    <name evidence="5" type="ORF">DSCA_59340</name>
</gene>
<dbReference type="InterPro" id="IPR010426">
    <property type="entry name" value="MTTB_MeTrfase"/>
</dbReference>
<accession>A0A5K7Z0I9</accession>
<keyword evidence="2 5" id="KW-0489">Methyltransferase</keyword>